<proteinExistence type="predicted"/>
<protein>
    <recommendedName>
        <fullName evidence="4">PNPLA domain-containing protein</fullName>
    </recommendedName>
</protein>
<dbReference type="STRING" id="1220188.A0A4S3JAZ2"/>
<keyword evidence="6" id="KW-1185">Reference proteome</keyword>
<dbReference type="GO" id="GO:0047499">
    <property type="term" value="F:calcium-independent phospholipase A2 activity"/>
    <property type="evidence" value="ECO:0007669"/>
    <property type="project" value="TreeGrafter"/>
</dbReference>
<keyword evidence="2" id="KW-0442">Lipid degradation</keyword>
<dbReference type="PANTHER" id="PTHR24185">
    <property type="entry name" value="CALCIUM-INDEPENDENT PHOSPHOLIPASE A2-GAMMA"/>
    <property type="match status" value="1"/>
</dbReference>
<dbReference type="GO" id="GO:0016020">
    <property type="term" value="C:membrane"/>
    <property type="evidence" value="ECO:0007669"/>
    <property type="project" value="TreeGrafter"/>
</dbReference>
<keyword evidence="3" id="KW-0443">Lipid metabolism</keyword>
<dbReference type="VEuPathDB" id="FungiDB:EYZ11_008377"/>
<dbReference type="Pfam" id="PF01734">
    <property type="entry name" value="Patatin"/>
    <property type="match status" value="1"/>
</dbReference>
<keyword evidence="1" id="KW-0378">Hydrolase</keyword>
<dbReference type="GO" id="GO:0046486">
    <property type="term" value="P:glycerolipid metabolic process"/>
    <property type="evidence" value="ECO:0007669"/>
    <property type="project" value="UniProtKB-ARBA"/>
</dbReference>
<evidence type="ECO:0000259" key="4">
    <source>
        <dbReference type="Pfam" id="PF01734"/>
    </source>
</evidence>
<dbReference type="InterPro" id="IPR002641">
    <property type="entry name" value="PNPLA_dom"/>
</dbReference>
<evidence type="ECO:0000313" key="6">
    <source>
        <dbReference type="Proteomes" id="UP000308092"/>
    </source>
</evidence>
<dbReference type="SUPFAM" id="SSF52151">
    <property type="entry name" value="FabD/lysophospholipase-like"/>
    <property type="match status" value="1"/>
</dbReference>
<dbReference type="PANTHER" id="PTHR24185:SF1">
    <property type="entry name" value="CALCIUM-INDEPENDENT PHOSPHOLIPASE A2-GAMMA"/>
    <property type="match status" value="1"/>
</dbReference>
<dbReference type="GO" id="GO:0019369">
    <property type="term" value="P:arachidonate metabolic process"/>
    <property type="evidence" value="ECO:0007669"/>
    <property type="project" value="TreeGrafter"/>
</dbReference>
<dbReference type="EMBL" id="SOSA01000355">
    <property type="protein sequence ID" value="THC92162.1"/>
    <property type="molecule type" value="Genomic_DNA"/>
</dbReference>
<dbReference type="Gene3D" id="3.40.1090.10">
    <property type="entry name" value="Cytosolic phospholipase A2 catalytic domain"/>
    <property type="match status" value="1"/>
</dbReference>
<evidence type="ECO:0000256" key="2">
    <source>
        <dbReference type="ARBA" id="ARBA00022963"/>
    </source>
</evidence>
<accession>A0A4S3JAZ2</accession>
<dbReference type="GO" id="GO:0016042">
    <property type="term" value="P:lipid catabolic process"/>
    <property type="evidence" value="ECO:0007669"/>
    <property type="project" value="UniProtKB-KW"/>
</dbReference>
<reference evidence="5 6" key="1">
    <citation type="submission" date="2019-03" db="EMBL/GenBank/DDBJ databases">
        <title>The genome sequence of a newly discovered highly antifungal drug resistant Aspergillus species, Aspergillus tanneri NIH 1004.</title>
        <authorList>
            <person name="Mounaud S."/>
            <person name="Singh I."/>
            <person name="Joardar V."/>
            <person name="Pakala S."/>
            <person name="Pakala S."/>
            <person name="Venepally P."/>
            <person name="Hoover J."/>
            <person name="Nierman W."/>
            <person name="Chung J."/>
            <person name="Losada L."/>
        </authorList>
    </citation>
    <scope>NUCLEOTIDE SEQUENCE [LARGE SCALE GENOMIC DNA]</scope>
    <source>
        <strain evidence="5 6">NIH1004</strain>
    </source>
</reference>
<dbReference type="Proteomes" id="UP000308092">
    <property type="component" value="Unassembled WGS sequence"/>
</dbReference>
<dbReference type="InterPro" id="IPR016035">
    <property type="entry name" value="Acyl_Trfase/lysoPLipase"/>
</dbReference>
<evidence type="ECO:0000256" key="3">
    <source>
        <dbReference type="ARBA" id="ARBA00023098"/>
    </source>
</evidence>
<feature type="domain" description="PNPLA" evidence="4">
    <location>
        <begin position="403"/>
        <end position="509"/>
    </location>
</feature>
<organism evidence="5 6">
    <name type="scientific">Aspergillus tanneri</name>
    <dbReference type="NCBI Taxonomy" id="1220188"/>
    <lineage>
        <taxon>Eukaryota</taxon>
        <taxon>Fungi</taxon>
        <taxon>Dikarya</taxon>
        <taxon>Ascomycota</taxon>
        <taxon>Pezizomycotina</taxon>
        <taxon>Eurotiomycetes</taxon>
        <taxon>Eurotiomycetidae</taxon>
        <taxon>Eurotiales</taxon>
        <taxon>Aspergillaceae</taxon>
        <taxon>Aspergillus</taxon>
        <taxon>Aspergillus subgen. Circumdati</taxon>
    </lineage>
</organism>
<gene>
    <name evidence="5" type="ORF">EYZ11_008377</name>
</gene>
<comment type="caution">
    <text evidence="5">The sequence shown here is derived from an EMBL/GenBank/DDBJ whole genome shotgun (WGS) entry which is preliminary data.</text>
</comment>
<dbReference type="AlphaFoldDB" id="A0A4S3JAZ2"/>
<evidence type="ECO:0000256" key="1">
    <source>
        <dbReference type="ARBA" id="ARBA00022801"/>
    </source>
</evidence>
<sequence>MASCEIILEDTGRLWRVIQELPNPSTQTPQLALFIGTNAKDTALKNIFPQNNISRRGEKGNINLRLQTDSINHDAPLFFADSSPFVKNPSERSHVLCHETISHPASWKPSLYTVIDILYARLLFLFSDVICVFADDFSSVQAVLLRLMTWAEIGSAMPILPELRPRLLVVVSEDGPHDASQYEELQNMLQSYTIQLKNTFSAVKIFQLAGTYLSPLARYQRLQLEIRSQTQQMFDIRQRTHMLLSALHFASLFVKAVEQTAQSTSQDFNFITVSRIRNEVGSDYLEHLQTFLELARRHKTPYDSVASFIASSIIMDAYPPRMHRFPIEHVFNVLYREHCYRALETSYNDICGHCVCNECILIFGAENSGREKRIKLQCILDDHGKLTVDLKPKTAGIRAIGVDGGGSRGATSLEFLEGLQKLLHHLPLHEMVDISCGSSSGGMIVLAKFHLQLPVERCIKVFESFAIRCFKRSKSLLGFIKSALNYVVTDAIYDETLIESLMKEIYGSSSTFFGHASNTVPGTRVAVTAMTHGSLRTIFTNYNASAKIHQDSVGSSLTPRFQDTGYIAIRPKEINEEPLIWEV</sequence>
<name>A0A4S3JAZ2_9EURO</name>
<evidence type="ECO:0000313" key="5">
    <source>
        <dbReference type="EMBL" id="THC92162.1"/>
    </source>
</evidence>